<dbReference type="EMBL" id="JAXCEI010000009">
    <property type="protein sequence ID" value="MFA1541511.1"/>
    <property type="molecule type" value="Genomic_DNA"/>
</dbReference>
<accession>A0ABV4QEC6</accession>
<sequence length="133" mass="14441">MSSAPERAVHPRTAPGREAARLAGLLPGPPVAPSPLDVWRARRQLYRLARRLRRRGWTAQIRYDNSPILLRVFDPRVPCIGDSITAVGDEAGWWFTSSTGDRLAACSDLDGACAGIAASLVPWVVRALGGRMP</sequence>
<organism evidence="1 2">
    <name type="scientific">Actinomadura monticuli</name>
    <dbReference type="NCBI Taxonomy" id="3097367"/>
    <lineage>
        <taxon>Bacteria</taxon>
        <taxon>Bacillati</taxon>
        <taxon>Actinomycetota</taxon>
        <taxon>Actinomycetes</taxon>
        <taxon>Streptosporangiales</taxon>
        <taxon>Thermomonosporaceae</taxon>
        <taxon>Actinomadura</taxon>
    </lineage>
</organism>
<evidence type="ECO:0000313" key="1">
    <source>
        <dbReference type="EMBL" id="MFA1541511.1"/>
    </source>
</evidence>
<dbReference type="Proteomes" id="UP001569963">
    <property type="component" value="Unassembled WGS sequence"/>
</dbReference>
<evidence type="ECO:0000313" key="2">
    <source>
        <dbReference type="Proteomes" id="UP001569963"/>
    </source>
</evidence>
<gene>
    <name evidence="1" type="ORF">SM611_21500</name>
</gene>
<proteinExistence type="predicted"/>
<dbReference type="RefSeq" id="WP_371951668.1">
    <property type="nucleotide sequence ID" value="NZ_JAXCEI010000009.1"/>
</dbReference>
<protein>
    <submittedName>
        <fullName evidence="1">Uncharacterized protein</fullName>
    </submittedName>
</protein>
<comment type="caution">
    <text evidence="1">The sequence shown here is derived from an EMBL/GenBank/DDBJ whole genome shotgun (WGS) entry which is preliminary data.</text>
</comment>
<reference evidence="1 2" key="1">
    <citation type="submission" date="2023-11" db="EMBL/GenBank/DDBJ databases">
        <title>Actinomadura monticuli sp. nov., isolated from volcanic ash.</title>
        <authorList>
            <person name="Lee S.D."/>
            <person name="Yang H."/>
            <person name="Kim I.S."/>
        </authorList>
    </citation>
    <scope>NUCLEOTIDE SEQUENCE [LARGE SCALE GENOMIC DNA]</scope>
    <source>
        <strain evidence="1 2">DLS-62</strain>
    </source>
</reference>
<name>A0ABV4QEC6_9ACTN</name>
<keyword evidence="2" id="KW-1185">Reference proteome</keyword>